<keyword evidence="2" id="KW-1185">Reference proteome</keyword>
<gene>
    <name evidence="1" type="ORF">ACG04R_07425</name>
</gene>
<accession>A0ABW7H999</accession>
<evidence type="ECO:0000313" key="1">
    <source>
        <dbReference type="EMBL" id="MFG6486493.1"/>
    </source>
</evidence>
<proteinExistence type="predicted"/>
<dbReference type="RefSeq" id="WP_394407616.1">
    <property type="nucleotide sequence ID" value="NZ_JBIGIC010000003.1"/>
</dbReference>
<name>A0ABW7H999_9BURK</name>
<organism evidence="1 2">
    <name type="scientific">Pelomonas candidula</name>
    <dbReference type="NCBI Taxonomy" id="3299025"/>
    <lineage>
        <taxon>Bacteria</taxon>
        <taxon>Pseudomonadati</taxon>
        <taxon>Pseudomonadota</taxon>
        <taxon>Betaproteobacteria</taxon>
        <taxon>Burkholderiales</taxon>
        <taxon>Sphaerotilaceae</taxon>
        <taxon>Roseateles</taxon>
    </lineage>
</organism>
<protein>
    <submittedName>
        <fullName evidence="1">Uncharacterized protein</fullName>
    </submittedName>
</protein>
<dbReference type="Proteomes" id="UP001606134">
    <property type="component" value="Unassembled WGS sequence"/>
</dbReference>
<sequence>MLDLQSERWAELQHAYGDASNIPALLAALREWPASDCNSETWFTLWSSLAHQGDVYDASIAAVPHVVAALEANPAKAGADFFHFPAWVEICRFRQDAKVPEDLEAAYRAALVRLPVLVGIVSQREWDPAFTACVLAAVAAAKGQHNLAEATLEMESAALAADVLDWLANR</sequence>
<reference evidence="1 2" key="1">
    <citation type="submission" date="2024-08" db="EMBL/GenBank/DDBJ databases">
        <authorList>
            <person name="Lu H."/>
        </authorList>
    </citation>
    <scope>NUCLEOTIDE SEQUENCE [LARGE SCALE GENOMIC DNA]</scope>
    <source>
        <strain evidence="1 2">BYS78W</strain>
    </source>
</reference>
<evidence type="ECO:0000313" key="2">
    <source>
        <dbReference type="Proteomes" id="UP001606134"/>
    </source>
</evidence>
<comment type="caution">
    <text evidence="1">The sequence shown here is derived from an EMBL/GenBank/DDBJ whole genome shotgun (WGS) entry which is preliminary data.</text>
</comment>
<dbReference type="EMBL" id="JBIGIC010000003">
    <property type="protein sequence ID" value="MFG6486493.1"/>
    <property type="molecule type" value="Genomic_DNA"/>
</dbReference>